<keyword evidence="6" id="KW-0804">Transcription</keyword>
<dbReference type="GO" id="GO:0005634">
    <property type="term" value="C:nucleus"/>
    <property type="evidence" value="ECO:0007669"/>
    <property type="project" value="UniProtKB-SubCell"/>
</dbReference>
<protein>
    <submittedName>
        <fullName evidence="10">(raccoon dog) hypothetical protein</fullName>
    </submittedName>
</protein>
<name>A0A811YGQ6_NYCPR</name>
<evidence type="ECO:0000256" key="6">
    <source>
        <dbReference type="ARBA" id="ARBA00023163"/>
    </source>
</evidence>
<dbReference type="SUPFAM" id="SSF47459">
    <property type="entry name" value="HLH, helix-loop-helix DNA-binding domain"/>
    <property type="match status" value="1"/>
</dbReference>
<keyword evidence="5" id="KW-0238">DNA-binding</keyword>
<dbReference type="Gene3D" id="4.10.280.10">
    <property type="entry name" value="Helix-loop-helix DNA-binding domain"/>
    <property type="match status" value="1"/>
</dbReference>
<evidence type="ECO:0000256" key="7">
    <source>
        <dbReference type="ARBA" id="ARBA00023242"/>
    </source>
</evidence>
<gene>
    <name evidence="10" type="ORF">NYPRO_LOCUS8909</name>
</gene>
<dbReference type="GO" id="GO:0003007">
    <property type="term" value="P:heart morphogenesis"/>
    <property type="evidence" value="ECO:0007669"/>
    <property type="project" value="TreeGrafter"/>
</dbReference>
<dbReference type="SMART" id="SM00353">
    <property type="entry name" value="HLH"/>
    <property type="match status" value="1"/>
</dbReference>
<comment type="caution">
    <text evidence="10">The sequence shown here is derived from an EMBL/GenBank/DDBJ whole genome shotgun (WGS) entry which is preliminary data.</text>
</comment>
<keyword evidence="4" id="KW-0805">Transcription regulation</keyword>
<feature type="region of interest" description="Disordered" evidence="8">
    <location>
        <begin position="1"/>
        <end position="91"/>
    </location>
</feature>
<comment type="subcellular location">
    <subcellularLocation>
        <location evidence="1">Nucleus</location>
    </subcellularLocation>
</comment>
<accession>A0A811YGQ6</accession>
<organism evidence="10 11">
    <name type="scientific">Nyctereutes procyonoides</name>
    <name type="common">Raccoon dog</name>
    <name type="synonym">Canis procyonoides</name>
    <dbReference type="NCBI Taxonomy" id="34880"/>
    <lineage>
        <taxon>Eukaryota</taxon>
        <taxon>Metazoa</taxon>
        <taxon>Chordata</taxon>
        <taxon>Craniata</taxon>
        <taxon>Vertebrata</taxon>
        <taxon>Euteleostomi</taxon>
        <taxon>Mammalia</taxon>
        <taxon>Eutheria</taxon>
        <taxon>Laurasiatheria</taxon>
        <taxon>Carnivora</taxon>
        <taxon>Caniformia</taxon>
        <taxon>Canidae</taxon>
        <taxon>Nyctereutes</taxon>
    </lineage>
</organism>
<dbReference type="GO" id="GO:0032525">
    <property type="term" value="P:somite rostral/caudal axis specification"/>
    <property type="evidence" value="ECO:0007669"/>
    <property type="project" value="TreeGrafter"/>
</dbReference>
<evidence type="ECO:0000256" key="3">
    <source>
        <dbReference type="ARBA" id="ARBA00022976"/>
    </source>
</evidence>
<dbReference type="InterPro" id="IPR036638">
    <property type="entry name" value="HLH_DNA-bd_sf"/>
</dbReference>
<dbReference type="GO" id="GO:0001707">
    <property type="term" value="P:mesoderm formation"/>
    <property type="evidence" value="ECO:0007669"/>
    <property type="project" value="TreeGrafter"/>
</dbReference>
<feature type="region of interest" description="Disordered" evidence="8">
    <location>
        <begin position="336"/>
        <end position="362"/>
    </location>
</feature>
<evidence type="ECO:0000256" key="1">
    <source>
        <dbReference type="ARBA" id="ARBA00004123"/>
    </source>
</evidence>
<dbReference type="FunFam" id="4.10.280.10:FF:000047">
    <property type="entry name" value="mesoderm posterior protein 1"/>
    <property type="match status" value="1"/>
</dbReference>
<dbReference type="GO" id="GO:0000981">
    <property type="term" value="F:DNA-binding transcription factor activity, RNA polymerase II-specific"/>
    <property type="evidence" value="ECO:0007669"/>
    <property type="project" value="TreeGrafter"/>
</dbReference>
<evidence type="ECO:0000259" key="9">
    <source>
        <dbReference type="PROSITE" id="PS50888"/>
    </source>
</evidence>
<keyword evidence="3" id="KW-0914">Notch signaling pathway</keyword>
<dbReference type="PANTHER" id="PTHR20937">
    <property type="entry name" value="IP14615P"/>
    <property type="match status" value="1"/>
</dbReference>
<reference evidence="10" key="1">
    <citation type="submission" date="2020-12" db="EMBL/GenBank/DDBJ databases">
        <authorList>
            <consortium name="Molecular Ecology Group"/>
        </authorList>
    </citation>
    <scope>NUCLEOTIDE SEQUENCE</scope>
    <source>
        <strain evidence="10">TBG_1078</strain>
    </source>
</reference>
<evidence type="ECO:0000256" key="4">
    <source>
        <dbReference type="ARBA" id="ARBA00023015"/>
    </source>
</evidence>
<dbReference type="InterPro" id="IPR040259">
    <property type="entry name" value="Mesogenin/MesP"/>
</dbReference>
<evidence type="ECO:0000256" key="2">
    <source>
        <dbReference type="ARBA" id="ARBA00022473"/>
    </source>
</evidence>
<dbReference type="Pfam" id="PF00010">
    <property type="entry name" value="HLH"/>
    <property type="match status" value="1"/>
</dbReference>
<dbReference type="EMBL" id="CAJHUB010000676">
    <property type="protein sequence ID" value="CAD7676114.1"/>
    <property type="molecule type" value="Genomic_DNA"/>
</dbReference>
<evidence type="ECO:0000256" key="5">
    <source>
        <dbReference type="ARBA" id="ARBA00023125"/>
    </source>
</evidence>
<keyword evidence="11" id="KW-1185">Reference proteome</keyword>
<dbReference type="Proteomes" id="UP000645828">
    <property type="component" value="Unassembled WGS sequence"/>
</dbReference>
<evidence type="ECO:0000256" key="8">
    <source>
        <dbReference type="SAM" id="MobiDB-lite"/>
    </source>
</evidence>
<dbReference type="PANTHER" id="PTHR20937:SF17">
    <property type="entry name" value="MESODERM POSTERIOR PROTEIN 2"/>
    <property type="match status" value="1"/>
</dbReference>
<evidence type="ECO:0000313" key="11">
    <source>
        <dbReference type="Proteomes" id="UP000645828"/>
    </source>
</evidence>
<dbReference type="GO" id="GO:0007219">
    <property type="term" value="P:Notch signaling pathway"/>
    <property type="evidence" value="ECO:0007669"/>
    <property type="project" value="UniProtKB-KW"/>
</dbReference>
<dbReference type="InterPro" id="IPR011598">
    <property type="entry name" value="bHLH_dom"/>
</dbReference>
<dbReference type="CDD" id="cd18938">
    <property type="entry name" value="bHLH_TS_Mesp"/>
    <property type="match status" value="1"/>
</dbReference>
<evidence type="ECO:0000313" key="10">
    <source>
        <dbReference type="EMBL" id="CAD7676114.1"/>
    </source>
</evidence>
<keyword evidence="7" id="KW-0539">Nucleus</keyword>
<feature type="domain" description="BHLH" evidence="9">
    <location>
        <begin position="81"/>
        <end position="135"/>
    </location>
</feature>
<feature type="compositionally biased region" description="Low complexity" evidence="8">
    <location>
        <begin position="32"/>
        <end position="85"/>
    </location>
</feature>
<proteinExistence type="predicted"/>
<keyword evidence="2" id="KW-0217">Developmental protein</keyword>
<dbReference type="PROSITE" id="PS50888">
    <property type="entry name" value="BHLH"/>
    <property type="match status" value="1"/>
</dbReference>
<dbReference type="AlphaFoldDB" id="A0A811YGQ6"/>
<dbReference type="GO" id="GO:0000978">
    <property type="term" value="F:RNA polymerase II cis-regulatory region sequence-specific DNA binding"/>
    <property type="evidence" value="ECO:0007669"/>
    <property type="project" value="TreeGrafter"/>
</dbReference>
<sequence>MAQSPPLRGLLGHDHWASPRGWGWAGHPDSTSPASSSDSSGSCPCDGARGPSQPAPPARSGRAAEAAPTAPARARSAAAGGPRQSASEREKLRMRTLARALHELRRFLPPSVAPAGQSLTKIETLRLAIRYIGHLSAVLGLSEESLQRRRRRRGDAAAPPCCQLCPDGGGGGGGGPAQAQAQTQTPVQVQVQARAPGGLGSAVPWGSPPARPGALVAPERLGSRVPDVDPWVTPPYCPAMQSPPQLSQGRARDAALWTPPQACSGTQTSPEPRNQATPWTPPPAAPELAVVYQGISVSPESCLLPETPPLLSRPACQRLQPQTQWGCWSHSVEVLPSSENQGPGPAFQLGDESPSQSSDLQLSGCPELWQEDLEGAHLGIFY</sequence>
<dbReference type="GO" id="GO:0046983">
    <property type="term" value="F:protein dimerization activity"/>
    <property type="evidence" value="ECO:0007669"/>
    <property type="project" value="InterPro"/>
</dbReference>